<evidence type="ECO:0000256" key="6">
    <source>
        <dbReference type="SAM" id="MobiDB-lite"/>
    </source>
</evidence>
<dbReference type="InterPro" id="IPR019787">
    <property type="entry name" value="Znf_PHD-finger"/>
</dbReference>
<feature type="compositionally biased region" description="Basic residues" evidence="6">
    <location>
        <begin position="266"/>
        <end position="283"/>
    </location>
</feature>
<dbReference type="SUPFAM" id="SSF159042">
    <property type="entry name" value="Plus3-like"/>
    <property type="match status" value="1"/>
</dbReference>
<feature type="region of interest" description="Disordered" evidence="6">
    <location>
        <begin position="1808"/>
        <end position="1844"/>
    </location>
</feature>
<dbReference type="SMART" id="SM00151">
    <property type="entry name" value="SWIB"/>
    <property type="match status" value="1"/>
</dbReference>
<dbReference type="Pfam" id="PF25980">
    <property type="entry name" value="NERD_plant"/>
    <property type="match status" value="1"/>
</dbReference>
<sequence>MTSTVFESVIGVDEMDDLQLLVEGGGGESEEEDEEAVAMVEGTAWEALRGRKGSGGKRKRGRPAKAQAQSMKKKTKEEEDVCFICLDGGNLVVCDHMNCEKVYHPSCVNRDEAFFKSKGQWNCGWHICSICEKASHYMCYTCTFSLCKGCVKEAGFSCIRGNKGLCETCMRTVILIETNEPAKGEMGGVDFNDKSSWEYLFKYYWLDLKGKLSLNLEEVTGVRNLLKGSTALSHSEDPSDEIYEAKDDLGSSSDSSLNNIGAKDSMRRKTKRKTKSSSKRRASVKAAAGGGTLASENTGWASKELIDFVSHMKDGDKSVISQFDIQALLLEYIKQNNLRDPRKKSQIICDAMLENLFGKARVGHFEMLKLLEYHFPIKEASQVSTDDTLSDAEDSDSLYAEEDSDGADKSSPERRRKGCKKFEEKESQSHIDDYAAIDAHNINLIYLRRNLMEELLDDADNFYGKVVGFFVRIRISGLAQKQDMCRLVQVVGTGKAVKTYKTGKRTTDITLEILNLNKIEVVTIDTISNQDFTEEECKRLRQSIKCGLIKRLTVGEVQEKARLLQAMRINDWLEKEKLRLGHLRDRASEKGRRKEHRECVEKLQLLSSPEERSRRLNELPGVHSDPNMDPTHESADEDEDNDDKKRGSSTKSRIGEFPRQSWEFISPGKFGLATNYSRNEAQRSGATTWDTTVTVPLRHAIEKEDSSSVASDQPNNLSYNERANANQSNSWNSPKHQVSPTLPNTCTWNNLATSSVASDQPNNLSYNERANANQSNSWNPPKHQVSQTLPNTCTWNNLGTVKSGLSPGVVPNTASTATSNVSENEKIWNYVDPNGKIQGPFSMTQLHKWNTTGFFPPDHKIWRNTEKQEDAILLSDALVGKFQKSPPQWPAENSFQQAPGVKVVLENRENNRKGDGRASHYPSLNDRRQNDASWRSKWNTGFHSTAVNERWLNQSLGYVVSKTDKTSPKEGWTRSSSRGWEQQKDSSGRSQDYGSRSSDSSSGRSNRYQGRDDRGRNSGRWNADQNSGNSWGSDRSIRHQSGSYGHENLSSLVSSGWSPKRSWRLQGNDSSKGWRPSGISEAPGARNDLPSPLTPSPRPNTEDRAVVPRLDGRTAISPAVSENPPISHAPGPRGIELHNFRATTKEFSRTSRGLDGPPHTPTIPINSFDGKYGLSHTSVSSAVKPAESAENLSSSGKSSPEAFADVARGSQGERNHFISLTASSRHCDQSWTDVASSAVNAGTPSLVSRDDQGAQPLDSDKPLAGGLELCPSPMEIEKKNPASCTKGEQLMLSVSVSGQGSSATDSQSVRAVSGRDAATTWVSHGLKYIETKIEGYISQETEKQSLVSNSGIAHPGEKSIKVDEPSPSEASVLVGQGLTSSLIPRSTLLPLNVHHSHTDDVLVPSDFAVEVMTSKDPLRNTENFGLAHTEKPIGFDVQYMAPLVTDHDTSSQMPVLNATLALEAIASKPEGEPHALEFISNSSASVHDASSKGGGRHSIVPNSFGASDVNSHNTGQRSIASISVPDPTSPTNWASSHDAKRSECSLPSPTPHSKHPSQDFDPWSTLVNRPNNLSVSKDIWKPSTSGAPWGGVPHIEPPTQSNPGWPTGAGGTPNNSGDVNTVWGMGPQKDVNANVGIPDHGNVNIGWEMATPGSTPNAVWGAMPQANANQNPGWGTVPQENPNSGWGGSVNFGNSNLNAGWTTTNSDAWETAVQGISNRNSDWTTTNSDAWEKAVQGNSNRKSGWGTWEQGNVMATGQGNPTMASQGNAISNAGWETAHGNPNVWDASAGNSHMWGPQQRHRERFYGHGYQGSYSNESRHGRRRSSCKNGSGGGSSRPSSRGQGICRFHESGHCKRGASCNYVHN</sequence>
<evidence type="ECO:0000259" key="9">
    <source>
        <dbReference type="PROSITE" id="PS50829"/>
    </source>
</evidence>
<evidence type="ECO:0000256" key="2">
    <source>
        <dbReference type="ARBA" id="ARBA00022771"/>
    </source>
</evidence>
<feature type="domain" description="C3H1-type" evidence="8">
    <location>
        <begin position="1840"/>
        <end position="1865"/>
    </location>
</feature>
<feature type="region of interest" description="Disordered" evidence="6">
    <location>
        <begin position="1242"/>
        <end position="1265"/>
    </location>
</feature>
<keyword evidence="3 5" id="KW-0862">Zinc</keyword>
<feature type="region of interest" description="Disordered" evidence="6">
    <location>
        <begin position="50"/>
        <end position="72"/>
    </location>
</feature>
<keyword evidence="2 5" id="KW-0863">Zinc-finger</keyword>
<dbReference type="Pfam" id="PF03126">
    <property type="entry name" value="Plus-3"/>
    <property type="match status" value="1"/>
</dbReference>
<proteinExistence type="predicted"/>
<feature type="compositionally biased region" description="Basic and acidic residues" evidence="6">
    <location>
        <begin position="963"/>
        <end position="972"/>
    </location>
</feature>
<feature type="region of interest" description="Disordered" evidence="6">
    <location>
        <begin position="384"/>
        <end position="422"/>
    </location>
</feature>
<feature type="domain" description="Plus3" evidence="10">
    <location>
        <begin position="436"/>
        <end position="569"/>
    </location>
</feature>
<dbReference type="PROSITE" id="PS51360">
    <property type="entry name" value="PLUS3"/>
    <property type="match status" value="1"/>
</dbReference>
<evidence type="ECO:0000313" key="13">
    <source>
        <dbReference type="Proteomes" id="UP001180020"/>
    </source>
</evidence>
<keyword evidence="4" id="KW-0238">DNA-binding</keyword>
<dbReference type="Pfam" id="PF02213">
    <property type="entry name" value="GYF"/>
    <property type="match status" value="1"/>
</dbReference>
<keyword evidence="13" id="KW-1185">Reference proteome</keyword>
<dbReference type="FunFam" id="3.30.40.10:FF:000303">
    <property type="entry name" value="Zinc finger CCCH domain-containing protein 19"/>
    <property type="match status" value="1"/>
</dbReference>
<dbReference type="Proteomes" id="UP001180020">
    <property type="component" value="Unassembled WGS sequence"/>
</dbReference>
<feature type="region of interest" description="Disordered" evidence="6">
    <location>
        <begin position="907"/>
        <end position="928"/>
    </location>
</feature>
<feature type="region of interest" description="Disordered" evidence="6">
    <location>
        <begin position="963"/>
        <end position="1135"/>
    </location>
</feature>
<feature type="region of interest" description="Disordered" evidence="6">
    <location>
        <begin position="244"/>
        <end position="290"/>
    </location>
</feature>
<dbReference type="PROSITE" id="PS01359">
    <property type="entry name" value="ZF_PHD_1"/>
    <property type="match status" value="1"/>
</dbReference>
<dbReference type="FunFam" id="3.90.70.200:FF:000002">
    <property type="entry name" value="Zinc finger CCCH domain-containing protein 19"/>
    <property type="match status" value="1"/>
</dbReference>
<gene>
    <name evidence="12" type="primary">NERD</name>
    <name evidence="12" type="ORF">QJS10_CPA03g02118</name>
</gene>
<evidence type="ECO:0000256" key="5">
    <source>
        <dbReference type="PROSITE-ProRule" id="PRU00723"/>
    </source>
</evidence>
<dbReference type="InterPro" id="IPR000571">
    <property type="entry name" value="Znf_CCCH"/>
</dbReference>
<feature type="compositionally biased region" description="Polar residues" evidence="6">
    <location>
        <begin position="707"/>
        <end position="744"/>
    </location>
</feature>
<feature type="region of interest" description="Disordered" evidence="6">
    <location>
        <begin position="1485"/>
        <end position="1565"/>
    </location>
</feature>
<dbReference type="InterPro" id="IPR019786">
    <property type="entry name" value="Zinc_finger_PHD-type_CS"/>
</dbReference>
<dbReference type="PROSITE" id="PS50829">
    <property type="entry name" value="GYF"/>
    <property type="match status" value="1"/>
</dbReference>
<feature type="compositionally biased region" description="Polar residues" evidence="6">
    <location>
        <begin position="1500"/>
        <end position="1521"/>
    </location>
</feature>
<dbReference type="InterPro" id="IPR036128">
    <property type="entry name" value="Plus3-like_sf"/>
</dbReference>
<dbReference type="SUPFAM" id="SSF47592">
    <property type="entry name" value="SWIB/MDM2 domain"/>
    <property type="match status" value="1"/>
</dbReference>
<dbReference type="InterPro" id="IPR004343">
    <property type="entry name" value="Plus-3_dom"/>
</dbReference>
<dbReference type="SMART" id="SM00444">
    <property type="entry name" value="GYF"/>
    <property type="match status" value="1"/>
</dbReference>
<evidence type="ECO:0000259" key="7">
    <source>
        <dbReference type="PROSITE" id="PS50016"/>
    </source>
</evidence>
<dbReference type="InterPro" id="IPR003121">
    <property type="entry name" value="SWIB_MDM2_domain"/>
</dbReference>
<dbReference type="EMBL" id="JAUJYO010000003">
    <property type="protein sequence ID" value="KAK1320805.1"/>
    <property type="molecule type" value="Genomic_DNA"/>
</dbReference>
<evidence type="ECO:0000256" key="4">
    <source>
        <dbReference type="ARBA" id="ARBA00023125"/>
    </source>
</evidence>
<feature type="compositionally biased region" description="Basic residues" evidence="6">
    <location>
        <begin position="50"/>
        <end position="63"/>
    </location>
</feature>
<evidence type="ECO:0000259" key="11">
    <source>
        <dbReference type="PROSITE" id="PS51925"/>
    </source>
</evidence>
<feature type="region of interest" description="Disordered" evidence="6">
    <location>
        <begin position="701"/>
        <end position="744"/>
    </location>
</feature>
<dbReference type="SUPFAM" id="SSF55277">
    <property type="entry name" value="GYF domain"/>
    <property type="match status" value="1"/>
</dbReference>
<dbReference type="Gene3D" id="3.90.70.200">
    <property type="entry name" value="Plus-3 domain"/>
    <property type="match status" value="1"/>
</dbReference>
<dbReference type="CDD" id="cd10567">
    <property type="entry name" value="SWIB-MDM2_like"/>
    <property type="match status" value="1"/>
</dbReference>
<feature type="domain" description="PHD-type" evidence="7">
    <location>
        <begin position="79"/>
        <end position="145"/>
    </location>
</feature>
<keyword evidence="1 5" id="KW-0479">Metal-binding</keyword>
<feature type="compositionally biased region" description="Polar residues" evidence="6">
    <location>
        <begin position="1019"/>
        <end position="1057"/>
    </location>
</feature>
<dbReference type="Gene3D" id="3.30.40.10">
    <property type="entry name" value="Zinc/RING finger domain, C3HC4 (zinc finger)"/>
    <property type="match status" value="1"/>
</dbReference>
<dbReference type="InterPro" id="IPR058668">
    <property type="entry name" value="NERD_dom"/>
</dbReference>
<feature type="region of interest" description="Disordered" evidence="6">
    <location>
        <begin position="1757"/>
        <end position="1795"/>
    </location>
</feature>
<dbReference type="SMART" id="SM00719">
    <property type="entry name" value="Plus3"/>
    <property type="match status" value="1"/>
</dbReference>
<reference evidence="12" key="1">
    <citation type="journal article" date="2023" name="Nat. Commun.">
        <title>Diploid and tetraploid genomes of Acorus and the evolution of monocots.</title>
        <authorList>
            <person name="Ma L."/>
            <person name="Liu K.W."/>
            <person name="Li Z."/>
            <person name="Hsiao Y.Y."/>
            <person name="Qi Y."/>
            <person name="Fu T."/>
            <person name="Tang G.D."/>
            <person name="Zhang D."/>
            <person name="Sun W.H."/>
            <person name="Liu D.K."/>
            <person name="Li Y."/>
            <person name="Chen G.Z."/>
            <person name="Liu X.D."/>
            <person name="Liao X.Y."/>
            <person name="Jiang Y.T."/>
            <person name="Yu X."/>
            <person name="Hao Y."/>
            <person name="Huang J."/>
            <person name="Zhao X.W."/>
            <person name="Ke S."/>
            <person name="Chen Y.Y."/>
            <person name="Wu W.L."/>
            <person name="Hsu J.L."/>
            <person name="Lin Y.F."/>
            <person name="Huang M.D."/>
            <person name="Li C.Y."/>
            <person name="Huang L."/>
            <person name="Wang Z.W."/>
            <person name="Zhao X."/>
            <person name="Zhong W.Y."/>
            <person name="Peng D.H."/>
            <person name="Ahmad S."/>
            <person name="Lan S."/>
            <person name="Zhang J.S."/>
            <person name="Tsai W.C."/>
            <person name="Van de Peer Y."/>
            <person name="Liu Z.J."/>
        </authorList>
    </citation>
    <scope>NUCLEOTIDE SEQUENCE</scope>
    <source>
        <strain evidence="12">CP</strain>
    </source>
</reference>
<protein>
    <submittedName>
        <fullName evidence="12">Zinc finger CCCH domain-containing protein 19</fullName>
    </submittedName>
</protein>
<dbReference type="InterPro" id="IPR019835">
    <property type="entry name" value="SWIB_domain"/>
</dbReference>
<dbReference type="PANTHER" id="PTHR46695:SF5">
    <property type="entry name" value="RNA POLYMERASE-ASSOCIATED PROTEIN RTF1 HOMOLOG"/>
    <property type="match status" value="1"/>
</dbReference>
<accession>A0AAV9F766</accession>
<dbReference type="PROSITE" id="PS50016">
    <property type="entry name" value="ZF_PHD_2"/>
    <property type="match status" value="1"/>
</dbReference>
<evidence type="ECO:0000313" key="12">
    <source>
        <dbReference type="EMBL" id="KAK1320805.1"/>
    </source>
</evidence>
<evidence type="ECO:0000256" key="3">
    <source>
        <dbReference type="ARBA" id="ARBA00022833"/>
    </source>
</evidence>
<evidence type="ECO:0000259" key="10">
    <source>
        <dbReference type="PROSITE" id="PS51360"/>
    </source>
</evidence>
<name>A0AAV9F766_ACOCL</name>
<feature type="compositionally biased region" description="Low complexity" evidence="6">
    <location>
        <begin position="988"/>
        <end position="1005"/>
    </location>
</feature>
<dbReference type="InterPro" id="IPR001965">
    <property type="entry name" value="Znf_PHD"/>
</dbReference>
<feature type="compositionally biased region" description="Basic and acidic residues" evidence="6">
    <location>
        <begin position="907"/>
        <end position="918"/>
    </location>
</feature>
<feature type="zinc finger region" description="C3H1-type" evidence="5">
    <location>
        <begin position="1840"/>
        <end position="1865"/>
    </location>
</feature>
<feature type="compositionally biased region" description="Basic and acidic residues" evidence="6">
    <location>
        <begin position="1100"/>
        <end position="1112"/>
    </location>
</feature>
<dbReference type="InterPro" id="IPR035445">
    <property type="entry name" value="GYF-like_dom_sf"/>
</dbReference>
<dbReference type="CDD" id="cd00072">
    <property type="entry name" value="GYF"/>
    <property type="match status" value="1"/>
</dbReference>
<reference evidence="12" key="2">
    <citation type="submission" date="2023-06" db="EMBL/GenBank/DDBJ databases">
        <authorList>
            <person name="Ma L."/>
            <person name="Liu K.-W."/>
            <person name="Li Z."/>
            <person name="Hsiao Y.-Y."/>
            <person name="Qi Y."/>
            <person name="Fu T."/>
            <person name="Tang G."/>
            <person name="Zhang D."/>
            <person name="Sun W.-H."/>
            <person name="Liu D.-K."/>
            <person name="Li Y."/>
            <person name="Chen G.-Z."/>
            <person name="Liu X.-D."/>
            <person name="Liao X.-Y."/>
            <person name="Jiang Y.-T."/>
            <person name="Yu X."/>
            <person name="Hao Y."/>
            <person name="Huang J."/>
            <person name="Zhao X.-W."/>
            <person name="Ke S."/>
            <person name="Chen Y.-Y."/>
            <person name="Wu W.-L."/>
            <person name="Hsu J.-L."/>
            <person name="Lin Y.-F."/>
            <person name="Huang M.-D."/>
            <person name="Li C.-Y."/>
            <person name="Huang L."/>
            <person name="Wang Z.-W."/>
            <person name="Zhao X."/>
            <person name="Zhong W.-Y."/>
            <person name="Peng D.-H."/>
            <person name="Ahmad S."/>
            <person name="Lan S."/>
            <person name="Zhang J.-S."/>
            <person name="Tsai W.-C."/>
            <person name="Van De Peer Y."/>
            <person name="Liu Z.-J."/>
        </authorList>
    </citation>
    <scope>NUCLEOTIDE SEQUENCE</scope>
    <source>
        <strain evidence="12">CP</strain>
        <tissue evidence="12">Leaves</tissue>
    </source>
</reference>
<feature type="domain" description="GYF" evidence="9">
    <location>
        <begin position="825"/>
        <end position="879"/>
    </location>
</feature>
<feature type="domain" description="DM2" evidence="11">
    <location>
        <begin position="294"/>
        <end position="377"/>
    </location>
</feature>
<evidence type="ECO:0000256" key="1">
    <source>
        <dbReference type="ARBA" id="ARBA00022723"/>
    </source>
</evidence>
<feature type="compositionally biased region" description="Acidic residues" evidence="6">
    <location>
        <begin position="388"/>
        <end position="405"/>
    </location>
</feature>
<comment type="caution">
    <text evidence="12">The sequence shown here is derived from an EMBL/GenBank/DDBJ whole genome shotgun (WGS) entry which is preliminary data.</text>
</comment>
<dbReference type="SUPFAM" id="SSF57903">
    <property type="entry name" value="FYVE/PHD zinc finger"/>
    <property type="match status" value="1"/>
</dbReference>
<dbReference type="Gene3D" id="3.30.1490.40">
    <property type="match status" value="1"/>
</dbReference>
<dbReference type="PROSITE" id="PS51925">
    <property type="entry name" value="SWIB_MDM2"/>
    <property type="match status" value="1"/>
</dbReference>
<feature type="compositionally biased region" description="Polar residues" evidence="6">
    <location>
        <begin position="1757"/>
        <end position="1771"/>
    </location>
</feature>
<dbReference type="InterPro" id="IPR003169">
    <property type="entry name" value="GYF"/>
</dbReference>
<feature type="region of interest" description="Disordered" evidence="6">
    <location>
        <begin position="610"/>
        <end position="658"/>
    </location>
</feature>
<dbReference type="GO" id="GO:0008270">
    <property type="term" value="F:zinc ion binding"/>
    <property type="evidence" value="ECO:0007669"/>
    <property type="project" value="UniProtKB-KW"/>
</dbReference>
<evidence type="ECO:0000259" key="8">
    <source>
        <dbReference type="PROSITE" id="PS50103"/>
    </source>
</evidence>
<dbReference type="CDD" id="cd19757">
    <property type="entry name" value="Bbox1"/>
    <property type="match status" value="1"/>
</dbReference>
<dbReference type="CDD" id="cd15568">
    <property type="entry name" value="PHD5_NSD"/>
    <property type="match status" value="1"/>
</dbReference>
<feature type="region of interest" description="Disordered" evidence="6">
    <location>
        <begin position="758"/>
        <end position="786"/>
    </location>
</feature>
<dbReference type="SMART" id="SM00249">
    <property type="entry name" value="PHD"/>
    <property type="match status" value="1"/>
</dbReference>
<dbReference type="InterPro" id="IPR036885">
    <property type="entry name" value="SWIB_MDM2_dom_sf"/>
</dbReference>
<organism evidence="12 13">
    <name type="scientific">Acorus calamus</name>
    <name type="common">Sweet flag</name>
    <dbReference type="NCBI Taxonomy" id="4465"/>
    <lineage>
        <taxon>Eukaryota</taxon>
        <taxon>Viridiplantae</taxon>
        <taxon>Streptophyta</taxon>
        <taxon>Embryophyta</taxon>
        <taxon>Tracheophyta</taxon>
        <taxon>Spermatophyta</taxon>
        <taxon>Magnoliopsida</taxon>
        <taxon>Liliopsida</taxon>
        <taxon>Acoraceae</taxon>
        <taxon>Acorus</taxon>
    </lineage>
</organism>
<dbReference type="Pfam" id="PF02201">
    <property type="entry name" value="SWIB"/>
    <property type="match status" value="1"/>
</dbReference>
<dbReference type="InterPro" id="IPR011011">
    <property type="entry name" value="Znf_FYVE_PHD"/>
</dbReference>
<dbReference type="InterPro" id="IPR013083">
    <property type="entry name" value="Znf_RING/FYVE/PHD"/>
</dbReference>
<dbReference type="GO" id="GO:0003677">
    <property type="term" value="F:DNA binding"/>
    <property type="evidence" value="ECO:0007669"/>
    <property type="project" value="UniProtKB-KW"/>
</dbReference>
<dbReference type="PANTHER" id="PTHR46695">
    <property type="entry name" value="ZINC FINGER CCCH DOMAIN-CONTAINING PROTEIN 44-RELATED"/>
    <property type="match status" value="1"/>
</dbReference>
<dbReference type="PROSITE" id="PS50103">
    <property type="entry name" value="ZF_C3H1"/>
    <property type="match status" value="1"/>
</dbReference>
<dbReference type="Gene3D" id="1.10.245.10">
    <property type="entry name" value="SWIB/MDM2 domain"/>
    <property type="match status" value="1"/>
</dbReference>